<dbReference type="InterPro" id="IPR032675">
    <property type="entry name" value="LRR_dom_sf"/>
</dbReference>
<evidence type="ECO:0008006" key="3">
    <source>
        <dbReference type="Google" id="ProtNLM"/>
    </source>
</evidence>
<evidence type="ECO:0000313" key="1">
    <source>
        <dbReference type="EMBL" id="RDB15041.1"/>
    </source>
</evidence>
<dbReference type="Proteomes" id="UP000076154">
    <property type="component" value="Unassembled WGS sequence"/>
</dbReference>
<comment type="caution">
    <text evidence="1">The sequence shown here is derived from an EMBL/GenBank/DDBJ whole genome shotgun (WGS) entry which is preliminary data.</text>
</comment>
<name>A0A369IZ59_HYPMA</name>
<proteinExistence type="predicted"/>
<reference evidence="1" key="1">
    <citation type="submission" date="2018-04" db="EMBL/GenBank/DDBJ databases">
        <title>Whole genome sequencing of Hypsizygus marmoreus.</title>
        <authorList>
            <person name="Choi I.-G."/>
            <person name="Min B."/>
            <person name="Kim J.-G."/>
            <person name="Kim S."/>
            <person name="Oh Y.-L."/>
            <person name="Kong W.-S."/>
            <person name="Park H."/>
            <person name="Jeong J."/>
            <person name="Song E.-S."/>
        </authorList>
    </citation>
    <scope>NUCLEOTIDE SEQUENCE [LARGE SCALE GENOMIC DNA]</scope>
    <source>
        <strain evidence="1">51987-8</strain>
    </source>
</reference>
<dbReference type="Gene3D" id="3.80.10.10">
    <property type="entry name" value="Ribonuclease Inhibitor"/>
    <property type="match status" value="1"/>
</dbReference>
<dbReference type="EMBL" id="LUEZ02000223">
    <property type="protein sequence ID" value="RDB15041.1"/>
    <property type="molecule type" value="Genomic_DNA"/>
</dbReference>
<organism evidence="1 2">
    <name type="scientific">Hypsizygus marmoreus</name>
    <name type="common">White beech mushroom</name>
    <name type="synonym">Agaricus marmoreus</name>
    <dbReference type="NCBI Taxonomy" id="39966"/>
    <lineage>
        <taxon>Eukaryota</taxon>
        <taxon>Fungi</taxon>
        <taxon>Dikarya</taxon>
        <taxon>Basidiomycota</taxon>
        <taxon>Agaricomycotina</taxon>
        <taxon>Agaricomycetes</taxon>
        <taxon>Agaricomycetidae</taxon>
        <taxon>Agaricales</taxon>
        <taxon>Tricholomatineae</taxon>
        <taxon>Lyophyllaceae</taxon>
        <taxon>Hypsizygus</taxon>
    </lineage>
</organism>
<dbReference type="OrthoDB" id="3365698at2759"/>
<dbReference type="Gene3D" id="1.20.1280.50">
    <property type="match status" value="1"/>
</dbReference>
<evidence type="ECO:0000313" key="2">
    <source>
        <dbReference type="Proteomes" id="UP000076154"/>
    </source>
</evidence>
<accession>A0A369IZ59</accession>
<dbReference type="InParanoid" id="A0A369IZ59"/>
<dbReference type="AlphaFoldDB" id="A0A369IZ59"/>
<keyword evidence="2" id="KW-1185">Reference proteome</keyword>
<protein>
    <recommendedName>
        <fullName evidence="3">F-box domain-containing protein</fullName>
    </recommendedName>
</protein>
<gene>
    <name evidence="1" type="ORF">Hypma_005439</name>
</gene>
<dbReference type="SUPFAM" id="SSF52058">
    <property type="entry name" value="L domain-like"/>
    <property type="match status" value="1"/>
</dbReference>
<sequence length="625" mass="70571">MRWRSGTPGVPRIMCLDCSHASQGITNFSFPTSIELGQPMMDSSSIESLDCRSELQTVPSKVDSAAVPEVDDESAEILSLCGHGQPLSVFEMQVTSVTQDLESHIIRPSDTQSAVLHKAISANSRELALLRARISELEAKTAHFNYLLSPVRTLPAELLAKIFLHLLPPMDKWDRPKAMDAPLVLCHVCRTWRQTSLQLSELWKVLAFPMRIRENESPKAEVHRHVKLLRFWLRNAAPRPIFFYFRPKQNSSPAESQGHQRLMITIAHGVFNALIRYSSQLGALNLHVTDIAQLEKFLVLRDLPLPSLKILKLRAPCQDGKWEQAEEAAFPKDWTVFANAPNLSSVTLNLYTSLHHRLVLRYSQLTSLDMGSLKVSVFEFREIIQMASARLRKGVFLVTHGGRALPSPNQPIHCQRLTDLTVSFKAATFTAGAPVDSRVFQGCDFPRLQRLTLAGHPTIFSWSGHSHRLFQTTTSLLRLLLSGINVSTPELLDLLSLLSGLEYLSIDLNIDVTQLSEFLTPVHSRLPCLRILNLVLRKSADIPFDETSFDIMARSRALPLPGKPFKFRLRIVRLFFYDRRLWLRLSSPLVSHYVQWETGPTGPQLQTYLVEQSFLLSSCLPELEA</sequence>